<feature type="compositionally biased region" description="Basic and acidic residues" evidence="7">
    <location>
        <begin position="522"/>
        <end position="536"/>
    </location>
</feature>
<evidence type="ECO:0000256" key="7">
    <source>
        <dbReference type="SAM" id="MobiDB-lite"/>
    </source>
</evidence>
<accession>A0A9J2PFS0</accession>
<dbReference type="Proteomes" id="UP000036681">
    <property type="component" value="Unplaced"/>
</dbReference>
<keyword evidence="3" id="KW-0813">Transport</keyword>
<evidence type="ECO:0000256" key="4">
    <source>
        <dbReference type="ARBA" id="ARBA00022927"/>
    </source>
</evidence>
<feature type="coiled-coil region" evidence="6">
    <location>
        <begin position="330"/>
        <end position="396"/>
    </location>
</feature>
<feature type="region of interest" description="Disordered" evidence="7">
    <location>
        <begin position="41"/>
        <end position="77"/>
    </location>
</feature>
<dbReference type="PROSITE" id="PS50192">
    <property type="entry name" value="T_SNARE"/>
    <property type="match status" value="2"/>
</dbReference>
<dbReference type="AlphaFoldDB" id="A0A9J2PFS0"/>
<feature type="compositionally biased region" description="Polar residues" evidence="7">
    <location>
        <begin position="41"/>
        <end position="58"/>
    </location>
</feature>
<feature type="region of interest" description="Disordered" evidence="7">
    <location>
        <begin position="421"/>
        <end position="465"/>
    </location>
</feature>
<dbReference type="WBParaSite" id="ALUE_0000883501-mRNA-1">
    <property type="protein sequence ID" value="ALUE_0000883501-mRNA-1"/>
    <property type="gene ID" value="ALUE_0000883501"/>
</dbReference>
<proteinExistence type="inferred from homology"/>
<feature type="domain" description="T-SNARE coiled-coil homology" evidence="8">
    <location>
        <begin position="477"/>
        <end position="539"/>
    </location>
</feature>
<comment type="similarity">
    <text evidence="2">Belongs to the SNAP-25 family.</text>
</comment>
<comment type="similarity">
    <text evidence="1">Belongs to the NipSnap family.</text>
</comment>
<evidence type="ECO:0000256" key="6">
    <source>
        <dbReference type="SAM" id="Coils"/>
    </source>
</evidence>
<dbReference type="SUPFAM" id="SSF54909">
    <property type="entry name" value="Dimeric alpha+beta barrel"/>
    <property type="match status" value="2"/>
</dbReference>
<dbReference type="SUPFAM" id="SSF58038">
    <property type="entry name" value="SNARE fusion complex"/>
    <property type="match status" value="2"/>
</dbReference>
<dbReference type="InterPro" id="IPR012577">
    <property type="entry name" value="NIPSNAP"/>
</dbReference>
<dbReference type="Pfam" id="PF07978">
    <property type="entry name" value="NIPSNAP"/>
    <property type="match status" value="1"/>
</dbReference>
<keyword evidence="4" id="KW-0653">Protein transport</keyword>
<feature type="compositionally biased region" description="Polar residues" evidence="7">
    <location>
        <begin position="430"/>
        <end position="451"/>
    </location>
</feature>
<evidence type="ECO:0000313" key="10">
    <source>
        <dbReference type="WBParaSite" id="ALUE_0000883501-mRNA-1"/>
    </source>
</evidence>
<dbReference type="Gene3D" id="3.30.70.100">
    <property type="match status" value="2"/>
</dbReference>
<dbReference type="CDD" id="cd15856">
    <property type="entry name" value="SNARE_SNAP29C"/>
    <property type="match status" value="1"/>
</dbReference>
<feature type="region of interest" description="Disordered" evidence="7">
    <location>
        <begin position="522"/>
        <end position="560"/>
    </location>
</feature>
<dbReference type="InterPro" id="IPR000727">
    <property type="entry name" value="T_SNARE_dom"/>
</dbReference>
<dbReference type="SMART" id="SM00397">
    <property type="entry name" value="t_SNARE"/>
    <property type="match status" value="2"/>
</dbReference>
<dbReference type="GO" id="GO:0000423">
    <property type="term" value="P:mitophagy"/>
    <property type="evidence" value="ECO:0007669"/>
    <property type="project" value="UniProtKB-ARBA"/>
</dbReference>
<keyword evidence="9" id="KW-1185">Reference proteome</keyword>
<keyword evidence="5 6" id="KW-0175">Coiled coil</keyword>
<dbReference type="GO" id="GO:0005739">
    <property type="term" value="C:mitochondrion"/>
    <property type="evidence" value="ECO:0007669"/>
    <property type="project" value="TreeGrafter"/>
</dbReference>
<dbReference type="GO" id="GO:0015031">
    <property type="term" value="P:protein transport"/>
    <property type="evidence" value="ECO:0007669"/>
    <property type="project" value="UniProtKB-KW"/>
</dbReference>
<feature type="compositionally biased region" description="Basic and acidic residues" evidence="7">
    <location>
        <begin position="59"/>
        <end position="77"/>
    </location>
</feature>
<dbReference type="Gene3D" id="1.20.5.110">
    <property type="match status" value="2"/>
</dbReference>
<dbReference type="CDD" id="cd15887">
    <property type="entry name" value="SNARE_SNAP29N"/>
    <property type="match status" value="1"/>
</dbReference>
<evidence type="ECO:0000256" key="2">
    <source>
        <dbReference type="ARBA" id="ARBA00009480"/>
    </source>
</evidence>
<evidence type="ECO:0000256" key="1">
    <source>
        <dbReference type="ARBA" id="ARBA00005291"/>
    </source>
</evidence>
<evidence type="ECO:0000259" key="8">
    <source>
        <dbReference type="PROSITE" id="PS50192"/>
    </source>
</evidence>
<reference evidence="10" key="1">
    <citation type="submission" date="2023-03" db="UniProtKB">
        <authorList>
            <consortium name="WormBaseParasite"/>
        </authorList>
    </citation>
    <scope>IDENTIFICATION</scope>
</reference>
<dbReference type="InterPro" id="IPR051557">
    <property type="entry name" value="NipSnap_domain"/>
</dbReference>
<feature type="domain" description="T-SNARE coiled-coil homology" evidence="8">
    <location>
        <begin position="345"/>
        <end position="407"/>
    </location>
</feature>
<name>A0A9J2PFS0_ASCLU</name>
<evidence type="ECO:0000256" key="3">
    <source>
        <dbReference type="ARBA" id="ARBA00022448"/>
    </source>
</evidence>
<dbReference type="PANTHER" id="PTHR21017:SF17">
    <property type="entry name" value="PROTEIN NIPSNAP"/>
    <property type="match status" value="1"/>
</dbReference>
<organism evidence="9 10">
    <name type="scientific">Ascaris lumbricoides</name>
    <name type="common">Giant roundworm</name>
    <dbReference type="NCBI Taxonomy" id="6252"/>
    <lineage>
        <taxon>Eukaryota</taxon>
        <taxon>Metazoa</taxon>
        <taxon>Ecdysozoa</taxon>
        <taxon>Nematoda</taxon>
        <taxon>Chromadorea</taxon>
        <taxon>Rhabditida</taxon>
        <taxon>Spirurina</taxon>
        <taxon>Ascaridomorpha</taxon>
        <taxon>Ascaridoidea</taxon>
        <taxon>Ascarididae</taxon>
        <taxon>Ascaris</taxon>
    </lineage>
</organism>
<protein>
    <submittedName>
        <fullName evidence="10">t-SNARE coiled-coil homology domain-containing protein</fullName>
    </submittedName>
</protein>
<dbReference type="FunFam" id="1.20.5.110:FF:000079">
    <property type="entry name" value="synaptosomal-associated protein 29"/>
    <property type="match status" value="1"/>
</dbReference>
<feature type="compositionally biased region" description="Polar residues" evidence="7">
    <location>
        <begin position="550"/>
        <end position="560"/>
    </location>
</feature>
<evidence type="ECO:0000256" key="5">
    <source>
        <dbReference type="ARBA" id="ARBA00023054"/>
    </source>
</evidence>
<evidence type="ECO:0000313" key="9">
    <source>
        <dbReference type="Proteomes" id="UP000036681"/>
    </source>
</evidence>
<dbReference type="PANTHER" id="PTHR21017">
    <property type="entry name" value="NIPSNAP-RELATED"/>
    <property type="match status" value="1"/>
</dbReference>
<dbReference type="FunFam" id="1.20.5.110:FF:000041">
    <property type="entry name" value="Synaptosomal-associated protein 29"/>
    <property type="match status" value="1"/>
</dbReference>
<sequence length="560" mass="64073">MSRLPCLSKMTLAVKTVSQLQVFPRLIVTSSIWNIRHYSERSTASSGRTDDPQSSANVKNHEKKAEVVGKRKEKMDDGRRLKPQGWISRILTGPQGVAAHYLQSHSSLLSDSDFIYELVTHDAKPGELDNYLKLYKNYADEVRKLCVDCDLLGSWKVFYASRDQAVHLWRFKHGYEDIDRAMHALFTEENVKKLEIEMSHLLTRRREVLAKSFSYWGEPKPRQPSHIYELRTYMLRRQSFQPGTIIEWGAAWARGIHYRREANQDVGGFFTQIGPLHRVFHLWAYSSLVQRNETRQEMWAKPGWDQTVAYTDSIIYIFIGPIKSYTTVGNNSIDEDVNFYEREIEKYMQESLDSTQRSRRQLEQSEQIGIATAQDLLAQREKLENTEKNLDEIDRTTKMTQRSLNSLKSVFGGFLKNKFSRAPKEPASKMPSSKSDNRLNSTVDKLTSDSNIGGAVSASGPTLSESSRAAIKGTRWEAMDNEIDSNLDSMSSQLARLRTLGTALGEEVESQNAMLDRIQMKAERSDARVKDQDSQMRRLLGNVQKEEEQSSAMPTVSKSK</sequence>
<dbReference type="InterPro" id="IPR011008">
    <property type="entry name" value="Dimeric_a/b-barrel"/>
</dbReference>